<gene>
    <name evidence="2" type="ORF">PQJ73_04410</name>
</gene>
<proteinExistence type="predicted"/>
<protein>
    <submittedName>
        <fullName evidence="2">DUF58 domain-containing protein</fullName>
    </submittedName>
</protein>
<accession>A0ABT5J5J9</accession>
<dbReference type="InterPro" id="IPR002881">
    <property type="entry name" value="DUF58"/>
</dbReference>
<dbReference type="EMBL" id="JAQQLI010000004">
    <property type="protein sequence ID" value="MDC7784917.1"/>
    <property type="molecule type" value="Genomic_DNA"/>
</dbReference>
<organism evidence="2 3">
    <name type="scientific">Rhodoplanes tepidamans</name>
    <name type="common">Rhodoplanes cryptolactis</name>
    <dbReference type="NCBI Taxonomy" id="200616"/>
    <lineage>
        <taxon>Bacteria</taxon>
        <taxon>Pseudomonadati</taxon>
        <taxon>Pseudomonadota</taxon>
        <taxon>Alphaproteobacteria</taxon>
        <taxon>Hyphomicrobiales</taxon>
        <taxon>Nitrobacteraceae</taxon>
        <taxon>Rhodoplanes</taxon>
    </lineage>
</organism>
<feature type="domain" description="DUF58" evidence="1">
    <location>
        <begin position="67"/>
        <end position="269"/>
    </location>
</feature>
<keyword evidence="3" id="KW-1185">Reference proteome</keyword>
<dbReference type="Pfam" id="PF01882">
    <property type="entry name" value="DUF58"/>
    <property type="match status" value="1"/>
</dbReference>
<name>A0ABT5J5J9_RHOTP</name>
<evidence type="ECO:0000313" key="3">
    <source>
        <dbReference type="Proteomes" id="UP001165652"/>
    </source>
</evidence>
<dbReference type="Proteomes" id="UP001165652">
    <property type="component" value="Unassembled WGS sequence"/>
</dbReference>
<comment type="caution">
    <text evidence="2">The sequence shown here is derived from an EMBL/GenBank/DDBJ whole genome shotgun (WGS) entry which is preliminary data.</text>
</comment>
<reference evidence="2" key="2">
    <citation type="submission" date="2023-02" db="EMBL/GenBank/DDBJ databases">
        <authorList>
            <person name="Rayyan A."/>
            <person name="Meyer T."/>
            <person name="Kyndt J.A."/>
        </authorList>
    </citation>
    <scope>NUCLEOTIDE SEQUENCE</scope>
    <source>
        <strain evidence="2">DSM 9987</strain>
    </source>
</reference>
<reference evidence="2" key="1">
    <citation type="journal article" date="2023" name="Microbiol Resour">
        <title>Genome Sequences of Rhodoplanes serenus and Two Thermotolerant Strains, Rhodoplanes tepidamans and 'Rhodoplanes cryptolactis,' Further Refine the Genus.</title>
        <authorList>
            <person name="Rayyan A.A."/>
            <person name="Kyndt J.A."/>
        </authorList>
    </citation>
    <scope>NUCLEOTIDE SEQUENCE</scope>
    <source>
        <strain evidence="2">DSM 9987</strain>
    </source>
</reference>
<dbReference type="PANTHER" id="PTHR33608:SF6">
    <property type="entry name" value="BLL2464 PROTEIN"/>
    <property type="match status" value="1"/>
</dbReference>
<sequence>MAATPTASPSPERLAPERQALDRAGASSRHLAALMPRLVLEARRVAATVIHGLHGRRRAGPGENFWQYRRFVSGESSGRVDWRRSARDEHLYVREREWEAAHTVWIWPDRSPSMAFRSRLATDTKLERALVMALALGEVLVQGGERVGIPGLMPVTANRNVVDRMVQAFLHDPSERSSLPPAFSPSPLSEVLVLSDLWSPIAEIRQTLAQLSAAGAHGHVVQIVDPAEETFPYSGRVEFVEPEGHGAVTAGRAEAWREDYAARIALHRSQIRGETDRIGWSFVVHRTDRPATDLMLQLHARLSAGRGAAPPPRAEPAADAEAIAAAEAAEATAEDAGSIAAARSA</sequence>
<dbReference type="RefSeq" id="WP_272775763.1">
    <property type="nucleotide sequence ID" value="NZ_JAQQLI010000004.1"/>
</dbReference>
<evidence type="ECO:0000313" key="2">
    <source>
        <dbReference type="EMBL" id="MDC7784917.1"/>
    </source>
</evidence>
<dbReference type="PANTHER" id="PTHR33608">
    <property type="entry name" value="BLL2464 PROTEIN"/>
    <property type="match status" value="1"/>
</dbReference>
<evidence type="ECO:0000259" key="1">
    <source>
        <dbReference type="Pfam" id="PF01882"/>
    </source>
</evidence>